<dbReference type="InterPro" id="IPR012967">
    <property type="entry name" value="COMT_dimerisation"/>
</dbReference>
<dbReference type="SUPFAM" id="SSF53335">
    <property type="entry name" value="S-adenosyl-L-methionine-dependent methyltransferases"/>
    <property type="match status" value="1"/>
</dbReference>
<gene>
    <name evidence="10" type="ORF">B4U79_16513</name>
</gene>
<comment type="function">
    <text evidence="4">Catalyzes the transfer of a methyl group onto N-acetylserotonin, producing melatonin (N-acetyl-5-methoxytryptamine).</text>
</comment>
<dbReference type="PANTHER" id="PTHR43712:SF2">
    <property type="entry name" value="O-METHYLTRANSFERASE CICE"/>
    <property type="match status" value="1"/>
</dbReference>
<dbReference type="InterPro" id="IPR036388">
    <property type="entry name" value="WH-like_DNA-bd_sf"/>
</dbReference>
<dbReference type="EC" id="2.1.1.4" evidence="5"/>
<dbReference type="EMBL" id="NCKU01006501">
    <property type="protein sequence ID" value="RWS03439.1"/>
    <property type="molecule type" value="Genomic_DNA"/>
</dbReference>
<comment type="caution">
    <text evidence="10">The sequence shown here is derived from an EMBL/GenBank/DDBJ whole genome shotgun (WGS) entry which is preliminary data.</text>
</comment>
<sequence length="312" mass="35326">MARLKIADNLDGEPQTAEELAVKTHTNAPLLFRLLRALAGLGLVRADEEKRFHLTPLGRTMRTKGDGAFGDFMEMFLGDQFLPWTKYVDAIRTGKTQFDQLYGVPYYEHLKKNPDERGRFVNGLKQMTKIFNANITDYYDFTPFKHIVDIAGSDGTFLINILKNVPHARGTVFDEEPSIEAAKKNVLDYPNVKDRLDFVAGSFFTDPIPAGGDCYTMKSALDFEDELAIQILKNIRNKMKSGTKFLVIQTVVPDTDEFHIGKLFDQYLFMLTGGKERTKAEAEHVLRGTGFELNRIIPTTYPLWDILEATAV</sequence>
<evidence type="ECO:0000313" key="11">
    <source>
        <dbReference type="Proteomes" id="UP000285301"/>
    </source>
</evidence>
<feature type="domain" description="O-methyltransferase C-terminal" evidence="8">
    <location>
        <begin position="84"/>
        <end position="292"/>
    </location>
</feature>
<reference evidence="10 11" key="1">
    <citation type="journal article" date="2018" name="Gigascience">
        <title>Genomes of trombidid mites reveal novel predicted allergens and laterally-transferred genes associated with secondary metabolism.</title>
        <authorList>
            <person name="Dong X."/>
            <person name="Chaisiri K."/>
            <person name="Xia D."/>
            <person name="Armstrong S.D."/>
            <person name="Fang Y."/>
            <person name="Donnelly M.J."/>
            <person name="Kadowaki T."/>
            <person name="McGarry J.W."/>
            <person name="Darby A.C."/>
            <person name="Makepeace B.L."/>
        </authorList>
    </citation>
    <scope>NUCLEOTIDE SEQUENCE [LARGE SCALE GENOMIC DNA]</scope>
    <source>
        <strain evidence="10">UoL-WK</strain>
    </source>
</reference>
<keyword evidence="2" id="KW-0808">Transferase</keyword>
<protein>
    <recommendedName>
        <fullName evidence="6">Acetylserotonin O-methyltransferase</fullName>
        <ecNumber evidence="5">2.1.1.4</ecNumber>
    </recommendedName>
    <alternativeName>
        <fullName evidence="7">Hydroxyindole O-methyltransferase</fullName>
    </alternativeName>
</protein>
<dbReference type="GO" id="GO:0017096">
    <property type="term" value="F:acetylserotonin O-methyltransferase activity"/>
    <property type="evidence" value="ECO:0007669"/>
    <property type="project" value="UniProtKB-EC"/>
</dbReference>
<feature type="domain" description="O-methyltransferase dimerisation" evidence="9">
    <location>
        <begin position="2"/>
        <end position="61"/>
    </location>
</feature>
<dbReference type="PANTHER" id="PTHR43712">
    <property type="entry name" value="PUTATIVE (AFU_ORTHOLOGUE AFUA_4G14580)-RELATED"/>
    <property type="match status" value="1"/>
</dbReference>
<evidence type="ECO:0000256" key="4">
    <source>
        <dbReference type="ARBA" id="ARBA00037645"/>
    </source>
</evidence>
<keyword evidence="3" id="KW-0949">S-adenosyl-L-methionine</keyword>
<dbReference type="PIRSF" id="PIRSF005739">
    <property type="entry name" value="O-mtase"/>
    <property type="match status" value="1"/>
</dbReference>
<evidence type="ECO:0000256" key="5">
    <source>
        <dbReference type="ARBA" id="ARBA00039116"/>
    </source>
</evidence>
<evidence type="ECO:0000256" key="1">
    <source>
        <dbReference type="ARBA" id="ARBA00022603"/>
    </source>
</evidence>
<dbReference type="AlphaFoldDB" id="A0A3S3P8M2"/>
<evidence type="ECO:0000313" key="10">
    <source>
        <dbReference type="EMBL" id="RWS03439.1"/>
    </source>
</evidence>
<dbReference type="InterPro" id="IPR029063">
    <property type="entry name" value="SAM-dependent_MTases_sf"/>
</dbReference>
<proteinExistence type="predicted"/>
<dbReference type="Gene3D" id="3.40.50.150">
    <property type="entry name" value="Vaccinia Virus protein VP39"/>
    <property type="match status" value="1"/>
</dbReference>
<keyword evidence="1" id="KW-0489">Methyltransferase</keyword>
<accession>A0A3S3P8M2</accession>
<evidence type="ECO:0000256" key="6">
    <source>
        <dbReference type="ARBA" id="ARBA00040730"/>
    </source>
</evidence>
<evidence type="ECO:0000256" key="3">
    <source>
        <dbReference type="ARBA" id="ARBA00022691"/>
    </source>
</evidence>
<evidence type="ECO:0000259" key="9">
    <source>
        <dbReference type="Pfam" id="PF08100"/>
    </source>
</evidence>
<dbReference type="InterPro" id="IPR036390">
    <property type="entry name" value="WH_DNA-bd_sf"/>
</dbReference>
<dbReference type="InterPro" id="IPR001077">
    <property type="entry name" value="COMT_C"/>
</dbReference>
<name>A0A3S3P8M2_9ACAR</name>
<evidence type="ECO:0000256" key="7">
    <source>
        <dbReference type="ARBA" id="ARBA00043054"/>
    </source>
</evidence>
<dbReference type="Pfam" id="PF00891">
    <property type="entry name" value="Methyltransf_2"/>
    <property type="match status" value="1"/>
</dbReference>
<keyword evidence="11" id="KW-1185">Reference proteome</keyword>
<dbReference type="PROSITE" id="PS51683">
    <property type="entry name" value="SAM_OMT_II"/>
    <property type="match status" value="1"/>
</dbReference>
<dbReference type="Proteomes" id="UP000285301">
    <property type="component" value="Unassembled WGS sequence"/>
</dbReference>
<organism evidence="10 11">
    <name type="scientific">Dinothrombium tinctorium</name>
    <dbReference type="NCBI Taxonomy" id="1965070"/>
    <lineage>
        <taxon>Eukaryota</taxon>
        <taxon>Metazoa</taxon>
        <taxon>Ecdysozoa</taxon>
        <taxon>Arthropoda</taxon>
        <taxon>Chelicerata</taxon>
        <taxon>Arachnida</taxon>
        <taxon>Acari</taxon>
        <taxon>Acariformes</taxon>
        <taxon>Trombidiformes</taxon>
        <taxon>Prostigmata</taxon>
        <taxon>Anystina</taxon>
        <taxon>Parasitengona</taxon>
        <taxon>Trombidioidea</taxon>
        <taxon>Trombidiidae</taxon>
        <taxon>Dinothrombium</taxon>
    </lineage>
</organism>
<evidence type="ECO:0000259" key="8">
    <source>
        <dbReference type="Pfam" id="PF00891"/>
    </source>
</evidence>
<dbReference type="GO" id="GO:0046983">
    <property type="term" value="F:protein dimerization activity"/>
    <property type="evidence" value="ECO:0007669"/>
    <property type="project" value="InterPro"/>
</dbReference>
<evidence type="ECO:0000256" key="2">
    <source>
        <dbReference type="ARBA" id="ARBA00022679"/>
    </source>
</evidence>
<dbReference type="Pfam" id="PF08100">
    <property type="entry name" value="Dimerisation"/>
    <property type="match status" value="1"/>
</dbReference>
<dbReference type="GO" id="GO:0032259">
    <property type="term" value="P:methylation"/>
    <property type="evidence" value="ECO:0007669"/>
    <property type="project" value="UniProtKB-KW"/>
</dbReference>
<dbReference type="Gene3D" id="1.10.10.10">
    <property type="entry name" value="Winged helix-like DNA-binding domain superfamily/Winged helix DNA-binding domain"/>
    <property type="match status" value="1"/>
</dbReference>
<dbReference type="InterPro" id="IPR016461">
    <property type="entry name" value="COMT-like"/>
</dbReference>
<dbReference type="SUPFAM" id="SSF46785">
    <property type="entry name" value="Winged helix' DNA-binding domain"/>
    <property type="match status" value="1"/>
</dbReference>
<dbReference type="OrthoDB" id="1606438at2759"/>